<dbReference type="InterPro" id="IPR036890">
    <property type="entry name" value="HATPase_C_sf"/>
</dbReference>
<reference evidence="5" key="2">
    <citation type="submission" date="2020-09" db="EMBL/GenBank/DDBJ databases">
        <authorList>
            <person name="Sun Q."/>
            <person name="Zhou Y."/>
        </authorList>
    </citation>
    <scope>NUCLEOTIDE SEQUENCE</scope>
    <source>
        <strain evidence="5">CGMCC 1.15448</strain>
    </source>
</reference>
<evidence type="ECO:0000256" key="2">
    <source>
        <dbReference type="SAM" id="SignalP"/>
    </source>
</evidence>
<dbReference type="InterPro" id="IPR013783">
    <property type="entry name" value="Ig-like_fold"/>
</dbReference>
<keyword evidence="2" id="KW-0732">Signal</keyword>
<keyword evidence="1" id="KW-0812">Transmembrane</keyword>
<dbReference type="InterPro" id="IPR015943">
    <property type="entry name" value="WD40/YVTN_repeat-like_dom_sf"/>
</dbReference>
<dbReference type="GO" id="GO:0016020">
    <property type="term" value="C:membrane"/>
    <property type="evidence" value="ECO:0007669"/>
    <property type="project" value="InterPro"/>
</dbReference>
<evidence type="ECO:0000259" key="3">
    <source>
        <dbReference type="Pfam" id="PF06580"/>
    </source>
</evidence>
<feature type="transmembrane region" description="Helical" evidence="1">
    <location>
        <begin position="717"/>
        <end position="737"/>
    </location>
</feature>
<protein>
    <recommendedName>
        <fullName evidence="7">Signal transduction histidine kinase internal region domain-containing protein</fullName>
    </recommendedName>
</protein>
<evidence type="ECO:0000313" key="6">
    <source>
        <dbReference type="Proteomes" id="UP000607559"/>
    </source>
</evidence>
<evidence type="ECO:0000259" key="4">
    <source>
        <dbReference type="Pfam" id="PF07495"/>
    </source>
</evidence>
<evidence type="ECO:0000256" key="1">
    <source>
        <dbReference type="SAM" id="Phobius"/>
    </source>
</evidence>
<dbReference type="Pfam" id="PF07495">
    <property type="entry name" value="Y_Y_Y"/>
    <property type="match status" value="1"/>
</dbReference>
<evidence type="ECO:0008006" key="7">
    <source>
        <dbReference type="Google" id="ProtNLM"/>
    </source>
</evidence>
<dbReference type="InterPro" id="IPR010559">
    <property type="entry name" value="Sig_transdc_His_kin_internal"/>
</dbReference>
<dbReference type="Pfam" id="PF07494">
    <property type="entry name" value="Reg_prop"/>
    <property type="match status" value="1"/>
</dbReference>
<evidence type="ECO:0000313" key="5">
    <source>
        <dbReference type="EMBL" id="GGA86281.1"/>
    </source>
</evidence>
<dbReference type="InterPro" id="IPR011110">
    <property type="entry name" value="Reg_prop"/>
</dbReference>
<feature type="domain" description="Two component regulator three Y" evidence="4">
    <location>
        <begin position="649"/>
        <end position="709"/>
    </location>
</feature>
<dbReference type="InterPro" id="IPR050640">
    <property type="entry name" value="Bact_2-comp_sensor_kinase"/>
</dbReference>
<dbReference type="AlphaFoldDB" id="A0A8J2U8L4"/>
<dbReference type="Gene3D" id="2.60.40.10">
    <property type="entry name" value="Immunoglobulins"/>
    <property type="match status" value="1"/>
</dbReference>
<dbReference type="SUPFAM" id="SSF69322">
    <property type="entry name" value="Tricorn protease domain 2"/>
    <property type="match status" value="1"/>
</dbReference>
<accession>A0A8J2U8L4</accession>
<dbReference type="Proteomes" id="UP000607559">
    <property type="component" value="Unassembled WGS sequence"/>
</dbReference>
<dbReference type="SUPFAM" id="SSF55874">
    <property type="entry name" value="ATPase domain of HSP90 chaperone/DNA topoisomerase II/histidine kinase"/>
    <property type="match status" value="1"/>
</dbReference>
<dbReference type="Gene3D" id="3.30.565.10">
    <property type="entry name" value="Histidine kinase-like ATPase, C-terminal domain"/>
    <property type="match status" value="1"/>
</dbReference>
<feature type="domain" description="Signal transduction histidine kinase internal region" evidence="3">
    <location>
        <begin position="761"/>
        <end position="838"/>
    </location>
</feature>
<keyword evidence="1" id="KW-1133">Transmembrane helix</keyword>
<dbReference type="Pfam" id="PF06580">
    <property type="entry name" value="His_kinase"/>
    <property type="match status" value="1"/>
</dbReference>
<keyword evidence="6" id="KW-1185">Reference proteome</keyword>
<feature type="chain" id="PRO_5035260689" description="Signal transduction histidine kinase internal region domain-containing protein" evidence="2">
    <location>
        <begin position="22"/>
        <end position="984"/>
    </location>
</feature>
<dbReference type="PANTHER" id="PTHR34220">
    <property type="entry name" value="SENSOR HISTIDINE KINASE YPDA"/>
    <property type="match status" value="1"/>
</dbReference>
<dbReference type="RefSeq" id="WP_188928535.1">
    <property type="nucleotide sequence ID" value="NZ_BMJC01000001.1"/>
</dbReference>
<dbReference type="PANTHER" id="PTHR34220:SF7">
    <property type="entry name" value="SENSOR HISTIDINE KINASE YPDA"/>
    <property type="match status" value="1"/>
</dbReference>
<organism evidence="5 6">
    <name type="scientific">Puia dinghuensis</name>
    <dbReference type="NCBI Taxonomy" id="1792502"/>
    <lineage>
        <taxon>Bacteria</taxon>
        <taxon>Pseudomonadati</taxon>
        <taxon>Bacteroidota</taxon>
        <taxon>Chitinophagia</taxon>
        <taxon>Chitinophagales</taxon>
        <taxon>Chitinophagaceae</taxon>
        <taxon>Puia</taxon>
    </lineage>
</organism>
<dbReference type="Gene3D" id="2.130.10.10">
    <property type="entry name" value="YVTN repeat-like/Quinoprotein amine dehydrogenase"/>
    <property type="match status" value="4"/>
</dbReference>
<dbReference type="GO" id="GO:0000155">
    <property type="term" value="F:phosphorelay sensor kinase activity"/>
    <property type="evidence" value="ECO:0007669"/>
    <property type="project" value="InterPro"/>
</dbReference>
<name>A0A8J2U8L4_9BACT</name>
<comment type="caution">
    <text evidence="5">The sequence shown here is derived from an EMBL/GenBank/DDBJ whole genome shotgun (WGS) entry which is preliminary data.</text>
</comment>
<proteinExistence type="predicted"/>
<gene>
    <name evidence="5" type="ORF">GCM10011511_06660</name>
</gene>
<reference evidence="5" key="1">
    <citation type="journal article" date="2014" name="Int. J. Syst. Evol. Microbiol.">
        <title>Complete genome sequence of Corynebacterium casei LMG S-19264T (=DSM 44701T), isolated from a smear-ripened cheese.</title>
        <authorList>
            <consortium name="US DOE Joint Genome Institute (JGI-PGF)"/>
            <person name="Walter F."/>
            <person name="Albersmeier A."/>
            <person name="Kalinowski J."/>
            <person name="Ruckert C."/>
        </authorList>
    </citation>
    <scope>NUCLEOTIDE SEQUENCE</scope>
    <source>
        <strain evidence="5">CGMCC 1.15448</strain>
    </source>
</reference>
<keyword evidence="1" id="KW-0472">Membrane</keyword>
<sequence length="984" mass="111504">MKDALFLTSLLSLLLPVCSFSQEYSYTHYDVSAGLAGSVVYCITQDKDGFIWVGTETGVSRFDGTHFRNFTTVDGLPDIEVLIMFTDTRGRVWMAPFSKSVCYYYKGKIYNQDNDPFLHDLHFTGNVQSFAEDAAGNILIQESSALHLLGPDGHCTEVDSIHHRPLVLSDAATCSRDGNFLVQEMDSIYEYRKGVFTTLAGLTASASIIPNYICLSGDMVVWRTRYMKTVARSLITGEVWQVPHPPRSDWHVSYTVLDDTLIYINQGTGTTEYDLRGRRTRRFLPGVEISRVFRDDDGNTWFTTIGQGIYRLNSDAFRKFILRQPQSGLCSVFSIKKIGDQLLVGTNRNSIFRFHVPDLTNLGVRFLPREQLKRILYIDTLSDGRMLYGSDFSLEAWTRRPRPQLESDVNVKGGWLKNDRQLLVASSRGAFLIDLRSFRIVDTLCKERTTTLYYHKDTTYIGTLNGLYRLTGDHQNQFLGKDIPFLRKRIAAIVESNSGIVWIASYDEAGIVGIKDGRVVRRIGQQQGLTSDLCRTLTLQNDYLWVGTDKGLNRIDLAHSDRPIVQYTAYDGLASNVINTVCVDSPMVYVGTPAGLSAFNSSKADDAGRCRLSWLDITVSGAGRMGDTNHLQLSFRGNNIHFEYAGISYRSADNITYEYRLAGLDTAWRTTRQTFLDYPTLPSGEYDLQITAINKSGVHSRPLSLHFVVATPFWRTAWFIVSVLVCVVALTWVVAAVRIKRFRTRQLEEQLLVRKMSEMKHMALQSQMNPHFIFNCLNSIQQFIFDQDIFSANRYITGFSQLIRATLQHSSQSFIPLAEEINYLSTYLSLEKLRFKDKMNYSIETEEGIDTAMVMIPPMIVQPYVENSVRHGLRHKQDGKGHIRIHIRSSPDSLIFVVEDNGIGREKAAGYKTVEHIEYQSRGTALTAERIGLMNTLYGEGIGVEIVDLSYEDGRPAGTRVVLRFPLFVTTLKKDKYDPNRLGR</sequence>
<feature type="signal peptide" evidence="2">
    <location>
        <begin position="1"/>
        <end position="21"/>
    </location>
</feature>
<dbReference type="EMBL" id="BMJC01000001">
    <property type="protein sequence ID" value="GGA86281.1"/>
    <property type="molecule type" value="Genomic_DNA"/>
</dbReference>
<dbReference type="InterPro" id="IPR011123">
    <property type="entry name" value="Y_Y_Y"/>
</dbReference>